<dbReference type="EMBL" id="CP013140">
    <property type="protein sequence ID" value="ALN60432.1"/>
    <property type="molecule type" value="Genomic_DNA"/>
</dbReference>
<protein>
    <submittedName>
        <fullName evidence="2">Uncharacterized protein</fullName>
    </submittedName>
</protein>
<organism evidence="2 3">
    <name type="scientific">Lysobacter enzymogenes</name>
    <dbReference type="NCBI Taxonomy" id="69"/>
    <lineage>
        <taxon>Bacteria</taxon>
        <taxon>Pseudomonadati</taxon>
        <taxon>Pseudomonadota</taxon>
        <taxon>Gammaproteobacteria</taxon>
        <taxon>Lysobacterales</taxon>
        <taxon>Lysobacteraceae</taxon>
        <taxon>Lysobacter</taxon>
    </lineage>
</organism>
<proteinExistence type="predicted"/>
<accession>A0A0S2DPN9</accession>
<feature type="region of interest" description="Disordered" evidence="1">
    <location>
        <begin position="1"/>
        <end position="40"/>
    </location>
</feature>
<dbReference type="AlphaFoldDB" id="A0A0S2DPN9"/>
<reference evidence="2 3" key="1">
    <citation type="submission" date="2015-11" db="EMBL/GenBank/DDBJ databases">
        <title>Genome sequences of Lysobacter enzymogenes strain C3 and Lysobacter antibioticus ATCC 29479.</title>
        <authorList>
            <person name="Kobayashi D.Y."/>
        </authorList>
    </citation>
    <scope>NUCLEOTIDE SEQUENCE [LARGE SCALE GENOMIC DNA]</scope>
    <source>
        <strain evidence="2 3">C3</strain>
    </source>
</reference>
<evidence type="ECO:0000313" key="3">
    <source>
        <dbReference type="Proteomes" id="UP000061569"/>
    </source>
</evidence>
<name>A0A0S2DPN9_LYSEN</name>
<evidence type="ECO:0000313" key="2">
    <source>
        <dbReference type="EMBL" id="ALN60432.1"/>
    </source>
</evidence>
<sequence>MLRLAESVGQRDQDDGGVVGERFRRDASGFGSSRSEREASGLKFLPHEPAVVGGPSGPTQLVQFAAI</sequence>
<dbReference type="Proteomes" id="UP000061569">
    <property type="component" value="Chromosome"/>
</dbReference>
<evidence type="ECO:0000256" key="1">
    <source>
        <dbReference type="SAM" id="MobiDB-lite"/>
    </source>
</evidence>
<gene>
    <name evidence="2" type="ORF">GLE_5091</name>
</gene>
<dbReference type="KEGG" id="lez:GLE_5091"/>